<evidence type="ECO:0000256" key="1">
    <source>
        <dbReference type="SAM" id="Phobius"/>
    </source>
</evidence>
<gene>
    <name evidence="2" type="ORF">KOR34_11420</name>
</gene>
<reference evidence="2 3" key="1">
    <citation type="submission" date="2019-02" db="EMBL/GenBank/DDBJ databases">
        <title>Deep-cultivation of Planctomycetes and their phenomic and genomic characterization uncovers novel biology.</title>
        <authorList>
            <person name="Wiegand S."/>
            <person name="Jogler M."/>
            <person name="Boedeker C."/>
            <person name="Pinto D."/>
            <person name="Vollmers J."/>
            <person name="Rivas-Marin E."/>
            <person name="Kohn T."/>
            <person name="Peeters S.H."/>
            <person name="Heuer A."/>
            <person name="Rast P."/>
            <person name="Oberbeckmann S."/>
            <person name="Bunk B."/>
            <person name="Jeske O."/>
            <person name="Meyerdierks A."/>
            <person name="Storesund J.E."/>
            <person name="Kallscheuer N."/>
            <person name="Luecker S."/>
            <person name="Lage O.M."/>
            <person name="Pohl T."/>
            <person name="Merkel B.J."/>
            <person name="Hornburger P."/>
            <person name="Mueller R.-W."/>
            <person name="Bruemmer F."/>
            <person name="Labrenz M."/>
            <person name="Spormann A.M."/>
            <person name="Op Den Camp H."/>
            <person name="Overmann J."/>
            <person name="Amann R."/>
            <person name="Jetten M.S.M."/>
            <person name="Mascher T."/>
            <person name="Medema M.H."/>
            <person name="Devos D.P."/>
            <person name="Kaster A.-K."/>
            <person name="Ovreas L."/>
            <person name="Rohde M."/>
            <person name="Galperin M.Y."/>
            <person name="Jogler C."/>
        </authorList>
    </citation>
    <scope>NUCLEOTIDE SEQUENCE [LARGE SCALE GENOMIC DNA]</scope>
    <source>
        <strain evidence="2 3">KOR34</strain>
    </source>
</reference>
<accession>A0A5C5VCD2</accession>
<evidence type="ECO:0000313" key="3">
    <source>
        <dbReference type="Proteomes" id="UP000316714"/>
    </source>
</evidence>
<dbReference type="RefSeq" id="WP_146562987.1">
    <property type="nucleotide sequence ID" value="NZ_SIHJ01000001.1"/>
</dbReference>
<sequence>MAEQQPGGENPYASPRADADAYAPLKSPSLVNVLKAGFFGCLALSMLLVLVTLASIALAAVINGDMQYVPIGGIVAGGIGAAMVSFLGWQMLKSARARLRRGRDGGDAD</sequence>
<keyword evidence="3" id="KW-1185">Reference proteome</keyword>
<dbReference type="AlphaFoldDB" id="A0A5C5VCD2"/>
<proteinExistence type="predicted"/>
<evidence type="ECO:0000313" key="2">
    <source>
        <dbReference type="EMBL" id="TWT36238.1"/>
    </source>
</evidence>
<comment type="caution">
    <text evidence="2">The sequence shown here is derived from an EMBL/GenBank/DDBJ whole genome shotgun (WGS) entry which is preliminary data.</text>
</comment>
<feature type="transmembrane region" description="Helical" evidence="1">
    <location>
        <begin position="36"/>
        <end position="62"/>
    </location>
</feature>
<feature type="transmembrane region" description="Helical" evidence="1">
    <location>
        <begin position="68"/>
        <end position="92"/>
    </location>
</feature>
<dbReference type="EMBL" id="SIHJ01000001">
    <property type="protein sequence ID" value="TWT36238.1"/>
    <property type="molecule type" value="Genomic_DNA"/>
</dbReference>
<protein>
    <submittedName>
        <fullName evidence="2">Uncharacterized protein</fullName>
    </submittedName>
</protein>
<dbReference type="Proteomes" id="UP000316714">
    <property type="component" value="Unassembled WGS sequence"/>
</dbReference>
<keyword evidence="1" id="KW-0812">Transmembrane</keyword>
<name>A0A5C5VCD2_9BACT</name>
<keyword evidence="1" id="KW-1133">Transmembrane helix</keyword>
<organism evidence="2 3">
    <name type="scientific">Posidoniimonas corsicana</name>
    <dbReference type="NCBI Taxonomy" id="1938618"/>
    <lineage>
        <taxon>Bacteria</taxon>
        <taxon>Pseudomonadati</taxon>
        <taxon>Planctomycetota</taxon>
        <taxon>Planctomycetia</taxon>
        <taxon>Pirellulales</taxon>
        <taxon>Lacipirellulaceae</taxon>
        <taxon>Posidoniimonas</taxon>
    </lineage>
</organism>
<keyword evidence="1" id="KW-0472">Membrane</keyword>